<keyword evidence="5" id="KW-1185">Reference proteome</keyword>
<name>A0A553ECP4_9FLAO</name>
<dbReference type="OrthoDB" id="9809583at2"/>
<keyword evidence="2" id="KW-1133">Transmembrane helix</keyword>
<dbReference type="InterPro" id="IPR053183">
    <property type="entry name" value="ASL1"/>
</dbReference>
<protein>
    <submittedName>
        <fullName evidence="4">Carbohydrate-binding protein</fullName>
    </submittedName>
</protein>
<gene>
    <name evidence="4" type="ORF">FNW21_00420</name>
</gene>
<dbReference type="PANTHER" id="PTHR34154:SF3">
    <property type="entry name" value="ALKALI-SENSITIVE LINKAGE PROTEIN 1"/>
    <property type="match status" value="1"/>
</dbReference>
<dbReference type="InterPro" id="IPR024655">
    <property type="entry name" value="Asl1_glyco_hydro_catalytic"/>
</dbReference>
<dbReference type="Proteomes" id="UP000316371">
    <property type="component" value="Unassembled WGS sequence"/>
</dbReference>
<evidence type="ECO:0000313" key="4">
    <source>
        <dbReference type="EMBL" id="TRX42829.1"/>
    </source>
</evidence>
<evidence type="ECO:0000256" key="2">
    <source>
        <dbReference type="SAM" id="Phobius"/>
    </source>
</evidence>
<feature type="transmembrane region" description="Helical" evidence="2">
    <location>
        <begin position="27"/>
        <end position="49"/>
    </location>
</feature>
<dbReference type="GO" id="GO:0071966">
    <property type="term" value="P:fungal-type cell wall polysaccharide metabolic process"/>
    <property type="evidence" value="ECO:0007669"/>
    <property type="project" value="TreeGrafter"/>
</dbReference>
<dbReference type="AlphaFoldDB" id="A0A553ECP4"/>
<dbReference type="Pfam" id="PF03422">
    <property type="entry name" value="CBM_6"/>
    <property type="match status" value="1"/>
</dbReference>
<organism evidence="4 5">
    <name type="scientific">Flavobacterium restrictum</name>
    <dbReference type="NCBI Taxonomy" id="2594428"/>
    <lineage>
        <taxon>Bacteria</taxon>
        <taxon>Pseudomonadati</taxon>
        <taxon>Bacteroidota</taxon>
        <taxon>Flavobacteriia</taxon>
        <taxon>Flavobacteriales</taxon>
        <taxon>Flavobacteriaceae</taxon>
        <taxon>Flavobacterium</taxon>
    </lineage>
</organism>
<evidence type="ECO:0000256" key="1">
    <source>
        <dbReference type="ARBA" id="ARBA00022729"/>
    </source>
</evidence>
<proteinExistence type="predicted"/>
<dbReference type="NCBIfam" id="TIGR04183">
    <property type="entry name" value="Por_Secre_tail"/>
    <property type="match status" value="1"/>
</dbReference>
<reference evidence="4 5" key="1">
    <citation type="submission" date="2019-07" db="EMBL/GenBank/DDBJ databases">
        <title>Novel species of Flavobacterium.</title>
        <authorList>
            <person name="Liu Q."/>
            <person name="Xin Y.-H."/>
        </authorList>
    </citation>
    <scope>NUCLEOTIDE SEQUENCE [LARGE SCALE GENOMIC DNA]</scope>
    <source>
        <strain evidence="4 5">LB1R34</strain>
    </source>
</reference>
<keyword evidence="2" id="KW-0812">Transmembrane</keyword>
<dbReference type="SMART" id="SM00606">
    <property type="entry name" value="CBD_IV"/>
    <property type="match status" value="1"/>
</dbReference>
<keyword evidence="2" id="KW-0472">Membrane</keyword>
<dbReference type="InterPro" id="IPR008979">
    <property type="entry name" value="Galactose-bd-like_sf"/>
</dbReference>
<comment type="caution">
    <text evidence="4">The sequence shown here is derived from an EMBL/GenBank/DDBJ whole genome shotgun (WGS) entry which is preliminary data.</text>
</comment>
<dbReference type="InterPro" id="IPR005084">
    <property type="entry name" value="CBM6"/>
</dbReference>
<dbReference type="GO" id="GO:0030246">
    <property type="term" value="F:carbohydrate binding"/>
    <property type="evidence" value="ECO:0007669"/>
    <property type="project" value="InterPro"/>
</dbReference>
<dbReference type="SUPFAM" id="SSF49785">
    <property type="entry name" value="Galactose-binding domain-like"/>
    <property type="match status" value="1"/>
</dbReference>
<evidence type="ECO:0000313" key="5">
    <source>
        <dbReference type="Proteomes" id="UP000316371"/>
    </source>
</evidence>
<dbReference type="InterPro" id="IPR017853">
    <property type="entry name" value="GH"/>
</dbReference>
<keyword evidence="1" id="KW-0732">Signal</keyword>
<dbReference type="Gene3D" id="3.20.20.80">
    <property type="entry name" value="Glycosidases"/>
    <property type="match status" value="1"/>
</dbReference>
<dbReference type="SUPFAM" id="SSF51445">
    <property type="entry name" value="(Trans)glycosidases"/>
    <property type="match status" value="1"/>
</dbReference>
<dbReference type="PANTHER" id="PTHR34154">
    <property type="entry name" value="ALKALI-SENSITIVE LINKAGE PROTEIN 1"/>
    <property type="match status" value="1"/>
</dbReference>
<dbReference type="PROSITE" id="PS51175">
    <property type="entry name" value="CBM6"/>
    <property type="match status" value="1"/>
</dbReference>
<dbReference type="CDD" id="cd04080">
    <property type="entry name" value="CBM6_cellulase-like"/>
    <property type="match status" value="1"/>
</dbReference>
<accession>A0A553ECP4</accession>
<dbReference type="Pfam" id="PF11790">
    <property type="entry name" value="Glyco_hydro_cc"/>
    <property type="match status" value="1"/>
</dbReference>
<dbReference type="InterPro" id="IPR006584">
    <property type="entry name" value="Cellulose-bd_IV"/>
</dbReference>
<feature type="domain" description="CBM6" evidence="3">
    <location>
        <begin position="308"/>
        <end position="429"/>
    </location>
</feature>
<dbReference type="Pfam" id="PF18962">
    <property type="entry name" value="Por_Secre_tail"/>
    <property type="match status" value="1"/>
</dbReference>
<dbReference type="Gene3D" id="2.60.120.260">
    <property type="entry name" value="Galactose-binding domain-like"/>
    <property type="match status" value="1"/>
</dbReference>
<evidence type="ECO:0000259" key="3">
    <source>
        <dbReference type="PROSITE" id="PS51175"/>
    </source>
</evidence>
<sequence length="522" mass="57556">MCFCSEKLLAHSVEDGLLLMFTKNTFAMLKIILILTFTFISACLSSLFAQSPKRGIAYGSHSVADITALKLGVSWWYNWSPEPEAAVNSSYASLGVEFVPMAWGKITNPTAFIATIKPGAKYLLAFNEPNFNDGARLTPQEAVDAWPNIEKIAAAKGLEIVSASPAYNGPDNYGGYQSPIAWHEEFFRLCPMCKVDYIAFHTYDHYAASIIGVTNGLKKFNKPIWVTEFANRVIQTSAQKTSFLKDIVASFENDPDIYRYSWFTGRVPANWTDMIEGQLLSETSGVLKPIGIEYINATYSDKKINIPGKINANKHYRRKGTGLQNTTDGGTGQNVCFINEGDWAEYLINVANASSYNMKFRIASPALSGKFDISVNGIIVKKNETFPATGGWQLYADKVVSGIALPKGEVYLKIIFESNDFNFNYIEATDEAALGMETFGAATPSLELFPNPFSNEATFKIKFATNEKINLKIVDIKGLVCYSSEAFSTNQDIKIGSKLASGVYAVTVSYGNITKTVKIIKQ</sequence>
<dbReference type="EMBL" id="VJZT01000001">
    <property type="protein sequence ID" value="TRX42829.1"/>
    <property type="molecule type" value="Genomic_DNA"/>
</dbReference>
<dbReference type="InterPro" id="IPR026444">
    <property type="entry name" value="Secre_tail"/>
</dbReference>